<keyword evidence="3" id="KW-1185">Reference proteome</keyword>
<proteinExistence type="predicted"/>
<feature type="transmembrane region" description="Helical" evidence="1">
    <location>
        <begin position="309"/>
        <end position="328"/>
    </location>
</feature>
<feature type="transmembrane region" description="Helical" evidence="1">
    <location>
        <begin position="102"/>
        <end position="122"/>
    </location>
</feature>
<feature type="transmembrane region" description="Helical" evidence="1">
    <location>
        <begin position="40"/>
        <end position="58"/>
    </location>
</feature>
<feature type="transmembrane region" description="Helical" evidence="1">
    <location>
        <begin position="358"/>
        <end position="375"/>
    </location>
</feature>
<keyword evidence="1" id="KW-0812">Transmembrane</keyword>
<feature type="transmembrane region" description="Helical" evidence="1">
    <location>
        <begin position="234"/>
        <end position="255"/>
    </location>
</feature>
<reference evidence="2 3" key="1">
    <citation type="journal article" date="2019" name="Int. J. Syst. Evol. Microbiol.">
        <title>The Global Catalogue of Microorganisms (GCM) 10K type strain sequencing project: providing services to taxonomists for standard genome sequencing and annotation.</title>
        <authorList>
            <consortium name="The Broad Institute Genomics Platform"/>
            <consortium name="The Broad Institute Genome Sequencing Center for Infectious Disease"/>
            <person name="Wu L."/>
            <person name="Ma J."/>
        </authorList>
    </citation>
    <scope>NUCLEOTIDE SEQUENCE [LARGE SCALE GENOMIC DNA]</scope>
    <source>
        <strain evidence="2 3">JCM 12140</strain>
    </source>
</reference>
<feature type="transmembrane region" description="Helical" evidence="1">
    <location>
        <begin position="275"/>
        <end position="302"/>
    </location>
</feature>
<name>A0ABN1Z986_9MICO</name>
<protein>
    <recommendedName>
        <fullName evidence="4">Integral membrane protein</fullName>
    </recommendedName>
</protein>
<evidence type="ECO:0000256" key="1">
    <source>
        <dbReference type="SAM" id="Phobius"/>
    </source>
</evidence>
<feature type="transmembrane region" description="Helical" evidence="1">
    <location>
        <begin position="334"/>
        <end position="351"/>
    </location>
</feature>
<feature type="transmembrane region" description="Helical" evidence="1">
    <location>
        <begin position="193"/>
        <end position="222"/>
    </location>
</feature>
<dbReference type="EMBL" id="BAAAJX010000002">
    <property type="protein sequence ID" value="GAA1492139.1"/>
    <property type="molecule type" value="Genomic_DNA"/>
</dbReference>
<comment type="caution">
    <text evidence="2">The sequence shown here is derived from an EMBL/GenBank/DDBJ whole genome shotgun (WGS) entry which is preliminary data.</text>
</comment>
<accession>A0ABN1Z986</accession>
<keyword evidence="1" id="KW-1133">Transmembrane helix</keyword>
<evidence type="ECO:0000313" key="2">
    <source>
        <dbReference type="EMBL" id="GAA1492139.1"/>
    </source>
</evidence>
<evidence type="ECO:0000313" key="3">
    <source>
        <dbReference type="Proteomes" id="UP001501742"/>
    </source>
</evidence>
<organism evidence="2 3">
    <name type="scientific">Curtobacterium herbarum</name>
    <dbReference type="NCBI Taxonomy" id="150122"/>
    <lineage>
        <taxon>Bacteria</taxon>
        <taxon>Bacillati</taxon>
        <taxon>Actinomycetota</taxon>
        <taxon>Actinomycetes</taxon>
        <taxon>Micrococcales</taxon>
        <taxon>Microbacteriaceae</taxon>
        <taxon>Curtobacterium</taxon>
    </lineage>
</organism>
<keyword evidence="1" id="KW-0472">Membrane</keyword>
<gene>
    <name evidence="2" type="ORF">GCM10009627_04850</name>
</gene>
<sequence>MVILGAERAQSLRREVQAARAAGHLRNRLESFPGTAWARWSLRVAFALPFLVVATISADPTVSSITVNQTAVDHVSTLAWNRADVAWISQLYPPLGTVLVRLIPGGAAGLALVGALVAGVLLQLLLEVMVQRRFEWWTCAVFLVAIGANPLFAYTATGNFEAFLSIAFFGIGAINKVRFVSSGNTKAGFESGILFMLAALADASGLVLVVAAAVTAPLLSVARRAESGARWSNVLIVLFPTIAVFSAVMFLQLLFGRSPLSVFENAVHFDPTLGALVPHLFTTLDGVLILAPVASGSALALLSRRPGSILIAVFVFIALVLGYVFGLIPVNSAGNVFLVMTMMGIAVVPAARTVRASVLITVVGGLQVLIAWTAAVNRPVTVSWMTAIGHALGWR</sequence>
<dbReference type="RefSeq" id="WP_204608921.1">
    <property type="nucleotide sequence ID" value="NZ_BAAAJX010000002.1"/>
</dbReference>
<dbReference type="Proteomes" id="UP001501742">
    <property type="component" value="Unassembled WGS sequence"/>
</dbReference>
<evidence type="ECO:0008006" key="4">
    <source>
        <dbReference type="Google" id="ProtNLM"/>
    </source>
</evidence>
<feature type="transmembrane region" description="Helical" evidence="1">
    <location>
        <begin position="134"/>
        <end position="154"/>
    </location>
</feature>